<dbReference type="InterPro" id="IPR003439">
    <property type="entry name" value="ABC_transporter-like_ATP-bd"/>
</dbReference>
<dbReference type="InterPro" id="IPR051120">
    <property type="entry name" value="ABC_AA/LPS_Transport"/>
</dbReference>
<dbReference type="PANTHER" id="PTHR45772">
    <property type="entry name" value="CONSERVED COMPONENT OF ABC TRANSPORTER FOR NATURAL AMINO ACIDS-RELATED"/>
    <property type="match status" value="1"/>
</dbReference>
<feature type="domain" description="ABC transporter" evidence="4">
    <location>
        <begin position="1"/>
        <end position="201"/>
    </location>
</feature>
<dbReference type="AlphaFoldDB" id="A0A0F8ZDH6"/>
<dbReference type="Gene3D" id="3.40.50.300">
    <property type="entry name" value="P-loop containing nucleotide triphosphate hydrolases"/>
    <property type="match status" value="1"/>
</dbReference>
<dbReference type="SUPFAM" id="SSF52540">
    <property type="entry name" value="P-loop containing nucleoside triphosphate hydrolases"/>
    <property type="match status" value="1"/>
</dbReference>
<dbReference type="InterPro" id="IPR032823">
    <property type="entry name" value="BCA_ABC_TP_C"/>
</dbReference>
<gene>
    <name evidence="5" type="ORF">LCGC14_2983110</name>
</gene>
<sequence length="206" mass="23553">LYKPDGGRILFEDENLLSLKPHQVANRGIARTFQNIELFNEMTVLENVLTGRHFYYRSGVMSNFFATRRSKAEEGKNRDYILDLLHFLNLESFKDQKAVDLSFGIQKRVELARAMALNPKILLLDEPAGGLNPQETENLMDLIQLIRDERGISILLVEHDMRLVMGLSDRICVLHFGQKIAEGTPKEIQQNKNVIEAYLGTTKHDA</sequence>
<name>A0A0F8ZDH6_9ZZZZ</name>
<dbReference type="GO" id="GO:0015192">
    <property type="term" value="F:L-phenylalanine transmembrane transporter activity"/>
    <property type="evidence" value="ECO:0007669"/>
    <property type="project" value="TreeGrafter"/>
</dbReference>
<accession>A0A0F8ZDH6</accession>
<feature type="non-terminal residue" evidence="5">
    <location>
        <position position="1"/>
    </location>
</feature>
<dbReference type="GO" id="GO:1903805">
    <property type="term" value="P:L-valine import across plasma membrane"/>
    <property type="evidence" value="ECO:0007669"/>
    <property type="project" value="TreeGrafter"/>
</dbReference>
<dbReference type="EMBL" id="LAZR01060977">
    <property type="protein sequence ID" value="KKK64544.1"/>
    <property type="molecule type" value="Genomic_DNA"/>
</dbReference>
<organism evidence="5">
    <name type="scientific">marine sediment metagenome</name>
    <dbReference type="NCBI Taxonomy" id="412755"/>
    <lineage>
        <taxon>unclassified sequences</taxon>
        <taxon>metagenomes</taxon>
        <taxon>ecological metagenomes</taxon>
    </lineage>
</organism>
<dbReference type="GO" id="GO:0015808">
    <property type="term" value="P:L-alanine transport"/>
    <property type="evidence" value="ECO:0007669"/>
    <property type="project" value="TreeGrafter"/>
</dbReference>
<dbReference type="GO" id="GO:0015188">
    <property type="term" value="F:L-isoleucine transmembrane transporter activity"/>
    <property type="evidence" value="ECO:0007669"/>
    <property type="project" value="TreeGrafter"/>
</dbReference>
<dbReference type="InterPro" id="IPR027417">
    <property type="entry name" value="P-loop_NTPase"/>
</dbReference>
<keyword evidence="2" id="KW-0547">Nucleotide-binding</keyword>
<proteinExistence type="predicted"/>
<dbReference type="GO" id="GO:0005304">
    <property type="term" value="F:L-valine transmembrane transporter activity"/>
    <property type="evidence" value="ECO:0007669"/>
    <property type="project" value="TreeGrafter"/>
</dbReference>
<keyword evidence="3" id="KW-0067">ATP-binding</keyword>
<dbReference type="GO" id="GO:0005524">
    <property type="term" value="F:ATP binding"/>
    <property type="evidence" value="ECO:0007669"/>
    <property type="project" value="UniProtKB-KW"/>
</dbReference>
<evidence type="ECO:0000256" key="2">
    <source>
        <dbReference type="ARBA" id="ARBA00022741"/>
    </source>
</evidence>
<dbReference type="Pfam" id="PF12399">
    <property type="entry name" value="BCA_ABC_TP_C"/>
    <property type="match status" value="1"/>
</dbReference>
<dbReference type="PROSITE" id="PS50893">
    <property type="entry name" value="ABC_TRANSPORTER_2"/>
    <property type="match status" value="1"/>
</dbReference>
<evidence type="ECO:0000313" key="5">
    <source>
        <dbReference type="EMBL" id="KKK64544.1"/>
    </source>
</evidence>
<evidence type="ECO:0000256" key="1">
    <source>
        <dbReference type="ARBA" id="ARBA00022448"/>
    </source>
</evidence>
<protein>
    <recommendedName>
        <fullName evidence="4">ABC transporter domain-containing protein</fullName>
    </recommendedName>
</protein>
<dbReference type="GO" id="GO:0016887">
    <property type="term" value="F:ATP hydrolysis activity"/>
    <property type="evidence" value="ECO:0007669"/>
    <property type="project" value="InterPro"/>
</dbReference>
<dbReference type="GO" id="GO:0005886">
    <property type="term" value="C:plasma membrane"/>
    <property type="evidence" value="ECO:0007669"/>
    <property type="project" value="TreeGrafter"/>
</dbReference>
<reference evidence="5" key="1">
    <citation type="journal article" date="2015" name="Nature">
        <title>Complex archaea that bridge the gap between prokaryotes and eukaryotes.</title>
        <authorList>
            <person name="Spang A."/>
            <person name="Saw J.H."/>
            <person name="Jorgensen S.L."/>
            <person name="Zaremba-Niedzwiedzka K."/>
            <person name="Martijn J."/>
            <person name="Lind A.E."/>
            <person name="van Eijk R."/>
            <person name="Schleper C."/>
            <person name="Guy L."/>
            <person name="Ettema T.J."/>
        </authorList>
    </citation>
    <scope>NUCLEOTIDE SEQUENCE</scope>
</reference>
<dbReference type="Pfam" id="PF00005">
    <property type="entry name" value="ABC_tran"/>
    <property type="match status" value="1"/>
</dbReference>
<dbReference type="GO" id="GO:1903806">
    <property type="term" value="P:L-isoleucine import across plasma membrane"/>
    <property type="evidence" value="ECO:0007669"/>
    <property type="project" value="TreeGrafter"/>
</dbReference>
<comment type="caution">
    <text evidence="5">The sequence shown here is derived from an EMBL/GenBank/DDBJ whole genome shotgun (WGS) entry which is preliminary data.</text>
</comment>
<evidence type="ECO:0000259" key="4">
    <source>
        <dbReference type="PROSITE" id="PS50893"/>
    </source>
</evidence>
<keyword evidence="1" id="KW-0813">Transport</keyword>
<evidence type="ECO:0000256" key="3">
    <source>
        <dbReference type="ARBA" id="ARBA00022840"/>
    </source>
</evidence>
<dbReference type="PANTHER" id="PTHR45772:SF7">
    <property type="entry name" value="AMINO ACID ABC TRANSPORTER ATP-BINDING PROTEIN"/>
    <property type="match status" value="1"/>
</dbReference>
<dbReference type="GO" id="GO:0042941">
    <property type="term" value="P:D-alanine transmembrane transport"/>
    <property type="evidence" value="ECO:0007669"/>
    <property type="project" value="TreeGrafter"/>
</dbReference>